<sequence length="71" mass="7802">MHDSRNFNGDRVTQSSIEVVGADHTETFLTVSGEANLGGNDYTRPNQVLLTTTLVVEEHPSLSLLKWVCIS</sequence>
<dbReference type="EMBL" id="BPLR01002145">
    <property type="protein sequence ID" value="GIX70490.1"/>
    <property type="molecule type" value="Genomic_DNA"/>
</dbReference>
<comment type="caution">
    <text evidence="1">The sequence shown here is derived from an EMBL/GenBank/DDBJ whole genome shotgun (WGS) entry which is preliminary data.</text>
</comment>
<evidence type="ECO:0000313" key="2">
    <source>
        <dbReference type="Proteomes" id="UP001054945"/>
    </source>
</evidence>
<organism evidence="1 2">
    <name type="scientific">Caerostris extrusa</name>
    <name type="common">Bark spider</name>
    <name type="synonym">Caerostris bankana</name>
    <dbReference type="NCBI Taxonomy" id="172846"/>
    <lineage>
        <taxon>Eukaryota</taxon>
        <taxon>Metazoa</taxon>
        <taxon>Ecdysozoa</taxon>
        <taxon>Arthropoda</taxon>
        <taxon>Chelicerata</taxon>
        <taxon>Arachnida</taxon>
        <taxon>Araneae</taxon>
        <taxon>Araneomorphae</taxon>
        <taxon>Entelegynae</taxon>
        <taxon>Araneoidea</taxon>
        <taxon>Araneidae</taxon>
        <taxon>Caerostris</taxon>
    </lineage>
</organism>
<reference evidence="1 2" key="1">
    <citation type="submission" date="2021-06" db="EMBL/GenBank/DDBJ databases">
        <title>Caerostris extrusa draft genome.</title>
        <authorList>
            <person name="Kono N."/>
            <person name="Arakawa K."/>
        </authorList>
    </citation>
    <scope>NUCLEOTIDE SEQUENCE [LARGE SCALE GENOMIC DNA]</scope>
</reference>
<dbReference type="Proteomes" id="UP001054945">
    <property type="component" value="Unassembled WGS sequence"/>
</dbReference>
<name>A0AAV4MF73_CAEEX</name>
<accession>A0AAV4MF73</accession>
<proteinExistence type="predicted"/>
<keyword evidence="2" id="KW-1185">Reference proteome</keyword>
<dbReference type="AlphaFoldDB" id="A0AAV4MF73"/>
<protein>
    <submittedName>
        <fullName evidence="1">Uncharacterized protein</fullName>
    </submittedName>
</protein>
<evidence type="ECO:0000313" key="1">
    <source>
        <dbReference type="EMBL" id="GIX70490.1"/>
    </source>
</evidence>
<gene>
    <name evidence="1" type="ORF">CEXT_66791</name>
</gene>